<name>A0ABR3EXN6_9AGAR</name>
<feature type="region of interest" description="Disordered" evidence="1">
    <location>
        <begin position="100"/>
        <end position="257"/>
    </location>
</feature>
<comment type="caution">
    <text evidence="2">The sequence shown here is derived from an EMBL/GenBank/DDBJ whole genome shotgun (WGS) entry which is preliminary data.</text>
</comment>
<proteinExistence type="predicted"/>
<accession>A0ABR3EXN6</accession>
<evidence type="ECO:0008006" key="4">
    <source>
        <dbReference type="Google" id="ProtNLM"/>
    </source>
</evidence>
<sequence>MNQRLDLQPHQTSLRVFDCSDPKARLRFQVHSPGELDAPLLNIFHEKNMEDSRTCGGCTKVFDTWSLRRHLARTKEPECVRYANSLDSLIALDFPDNHGFSSEPEISPELSPNGFRYHNREQDPPADVLGDFDDFALDSPPRPFEGDFLGTNYTLQDLGQGEGGFSDEDAHDQEGGDWGTGREEAGDGGNDRDEDDDHADDLDDFDDDEINAMREDEWEPTRAGEEAEETEYGRDNGEDEDMEEPARPPTPTTRTRIEDRLRKFPEIVHFGGQAGQRLADGSREDADTRYKKALGEDVSLWHPFTSQTDWEVARWAKLRGPGSNAFNEFLKIPDVVEKLGLSFSTTQELNKIIDASLPGRPAFRRAEAVVAGEAFEFYHRDILECVKTLWGDPDLTSYLVFAPERHYTDTTLQTRLFHNMHTGKWWWATQEAVEEKHPGATIIPVIISSDKTQLTVFGSKTAYPVYISIGNIPKEIRRKPSRGAYLLLAYLPTSKLSHMKNKSARRRALANLFHACMSHITAPLKAAGLDGMRVEDGAGVARRGHPILAVYVADYPEQTLVTTAKGNRCPGLCPTDPDHLGDDHTNGPFLDLEKALEVFSAITDGPTAFMKKCKENGMKPIPDPFWKDLPHTNIFHSITPDILHQLYQGLIKRLIAWLIKIVGEAEIDARCRRFPPNHNIRLFMRGISGLSKVTGTEHDMISRFLLGLIIDIRLPGNGSPRRLCAAVRGMLDFVFLSQYPLHTTETLELLQEALSRFHAHKDVFVELGACSGFRIPKLHGCQHFPHHIENFGTTDNYNTEYTERLHIDLAKNAYRSTNHRDELPQMVLWLDRREKLHRHTKFINSRLSGTTALTLLSDIAPGVTFERTMKMTKHPTVKSVAFTKLISDYGALHFRDALARYITSIRAPHLTVRQLVQEAADLYIPFVRVPVWHRVKWTAPDLYSSKASGTVIVDSAHVNPARTNKRGHVVPGRFDTVLVKMVEDAHVQGIEGYRVGRVRVLFTLRKSHLDQLFQPDEQEEVPRHLAYIEWFTRFPSRPDPVHGLYKINHSVDSSSGYRDASVVPVAYFQRSVHLYPKFGPVVPPNWTSSTVLDDASVFYVNSFSDRHAYYTIY</sequence>
<evidence type="ECO:0000256" key="1">
    <source>
        <dbReference type="SAM" id="MobiDB-lite"/>
    </source>
</evidence>
<feature type="compositionally biased region" description="Basic and acidic residues" evidence="1">
    <location>
        <begin position="180"/>
        <end position="191"/>
    </location>
</feature>
<evidence type="ECO:0000313" key="3">
    <source>
        <dbReference type="Proteomes" id="UP001465976"/>
    </source>
</evidence>
<keyword evidence="3" id="KW-1185">Reference proteome</keyword>
<reference evidence="2 3" key="1">
    <citation type="submission" date="2024-02" db="EMBL/GenBank/DDBJ databases">
        <title>A draft genome for the cacao thread blight pathogen Marasmius crinis-equi.</title>
        <authorList>
            <person name="Cohen S.P."/>
            <person name="Baruah I.K."/>
            <person name="Amoako-Attah I."/>
            <person name="Bukari Y."/>
            <person name="Meinhardt L.W."/>
            <person name="Bailey B.A."/>
        </authorList>
    </citation>
    <scope>NUCLEOTIDE SEQUENCE [LARGE SCALE GENOMIC DNA]</scope>
    <source>
        <strain evidence="2 3">GH-76</strain>
    </source>
</reference>
<organism evidence="2 3">
    <name type="scientific">Marasmius crinis-equi</name>
    <dbReference type="NCBI Taxonomy" id="585013"/>
    <lineage>
        <taxon>Eukaryota</taxon>
        <taxon>Fungi</taxon>
        <taxon>Dikarya</taxon>
        <taxon>Basidiomycota</taxon>
        <taxon>Agaricomycotina</taxon>
        <taxon>Agaricomycetes</taxon>
        <taxon>Agaricomycetidae</taxon>
        <taxon>Agaricales</taxon>
        <taxon>Marasmiineae</taxon>
        <taxon>Marasmiaceae</taxon>
        <taxon>Marasmius</taxon>
    </lineage>
</organism>
<feature type="compositionally biased region" description="Acidic residues" evidence="1">
    <location>
        <begin position="192"/>
        <end position="210"/>
    </location>
</feature>
<dbReference type="Pfam" id="PF18759">
    <property type="entry name" value="Plavaka"/>
    <property type="match status" value="1"/>
</dbReference>
<dbReference type="EMBL" id="JBAHYK010001529">
    <property type="protein sequence ID" value="KAL0567675.1"/>
    <property type="molecule type" value="Genomic_DNA"/>
</dbReference>
<feature type="compositionally biased region" description="Low complexity" evidence="1">
    <location>
        <begin position="101"/>
        <end position="112"/>
    </location>
</feature>
<gene>
    <name evidence="2" type="ORF">V5O48_014322</name>
</gene>
<dbReference type="InterPro" id="IPR041078">
    <property type="entry name" value="Plavaka"/>
</dbReference>
<evidence type="ECO:0000313" key="2">
    <source>
        <dbReference type="EMBL" id="KAL0567675.1"/>
    </source>
</evidence>
<feature type="compositionally biased region" description="Basic and acidic residues" evidence="1">
    <location>
        <begin position="211"/>
        <end position="236"/>
    </location>
</feature>
<protein>
    <recommendedName>
        <fullName evidence="4">C2H2-type domain-containing protein</fullName>
    </recommendedName>
</protein>
<dbReference type="Proteomes" id="UP001465976">
    <property type="component" value="Unassembled WGS sequence"/>
</dbReference>